<accession>A0A7R9L2W6</accession>
<evidence type="ECO:0000256" key="2">
    <source>
        <dbReference type="ARBA" id="ARBA00022630"/>
    </source>
</evidence>
<dbReference type="InterPro" id="IPR001155">
    <property type="entry name" value="OxRdtase_FMN_N"/>
</dbReference>
<dbReference type="PANTHER" id="PTHR43303:SF4">
    <property type="entry name" value="NADPH DEHYDROGENASE C23G7.10C-RELATED"/>
    <property type="match status" value="1"/>
</dbReference>
<keyword evidence="8" id="KW-1185">Reference proteome</keyword>
<organism evidence="7">
    <name type="scientific">Medioppia subpectinata</name>
    <dbReference type="NCBI Taxonomy" id="1979941"/>
    <lineage>
        <taxon>Eukaryota</taxon>
        <taxon>Metazoa</taxon>
        <taxon>Ecdysozoa</taxon>
        <taxon>Arthropoda</taxon>
        <taxon>Chelicerata</taxon>
        <taxon>Arachnida</taxon>
        <taxon>Acari</taxon>
        <taxon>Acariformes</taxon>
        <taxon>Sarcoptiformes</taxon>
        <taxon>Oribatida</taxon>
        <taxon>Brachypylina</taxon>
        <taxon>Oppioidea</taxon>
        <taxon>Oppiidae</taxon>
        <taxon>Medioppia</taxon>
    </lineage>
</organism>
<keyword evidence="4" id="KW-0521">NADP</keyword>
<feature type="domain" description="NADH:flavin oxidoreductase/NADH oxidase N-terminal" evidence="6">
    <location>
        <begin position="9"/>
        <end position="343"/>
    </location>
</feature>
<dbReference type="Proteomes" id="UP000759131">
    <property type="component" value="Unassembled WGS sequence"/>
</dbReference>
<keyword evidence="5" id="KW-0560">Oxidoreductase</keyword>
<dbReference type="OrthoDB" id="72788at2759"/>
<dbReference type="GO" id="GO:0050661">
    <property type="term" value="F:NADP binding"/>
    <property type="evidence" value="ECO:0007669"/>
    <property type="project" value="InterPro"/>
</dbReference>
<keyword evidence="2" id="KW-0285">Flavoprotein</keyword>
<proteinExistence type="predicted"/>
<keyword evidence="3" id="KW-0288">FMN</keyword>
<evidence type="ECO:0000313" key="8">
    <source>
        <dbReference type="Proteomes" id="UP000759131"/>
    </source>
</evidence>
<dbReference type="EMBL" id="CAJPIZ010014046">
    <property type="protein sequence ID" value="CAG2114568.1"/>
    <property type="molecule type" value="Genomic_DNA"/>
</dbReference>
<dbReference type="GO" id="GO:0010181">
    <property type="term" value="F:FMN binding"/>
    <property type="evidence" value="ECO:0007669"/>
    <property type="project" value="InterPro"/>
</dbReference>
<evidence type="ECO:0000256" key="3">
    <source>
        <dbReference type="ARBA" id="ARBA00022643"/>
    </source>
</evidence>
<reference evidence="7" key="1">
    <citation type="submission" date="2020-11" db="EMBL/GenBank/DDBJ databases">
        <authorList>
            <person name="Tran Van P."/>
        </authorList>
    </citation>
    <scope>NUCLEOTIDE SEQUENCE</scope>
</reference>
<evidence type="ECO:0000256" key="4">
    <source>
        <dbReference type="ARBA" id="ARBA00022857"/>
    </source>
</evidence>
<gene>
    <name evidence="7" type="ORF">OSB1V03_LOCUS14534</name>
</gene>
<dbReference type="Pfam" id="PF00724">
    <property type="entry name" value="Oxidored_FMN"/>
    <property type="match status" value="1"/>
</dbReference>
<dbReference type="Gene3D" id="3.20.20.70">
    <property type="entry name" value="Aldolase class I"/>
    <property type="match status" value="1"/>
</dbReference>
<dbReference type="GO" id="GO:0003959">
    <property type="term" value="F:NADPH dehydrogenase activity"/>
    <property type="evidence" value="ECO:0007669"/>
    <property type="project" value="InterPro"/>
</dbReference>
<evidence type="ECO:0000259" key="6">
    <source>
        <dbReference type="Pfam" id="PF00724"/>
    </source>
</evidence>
<dbReference type="InterPro" id="IPR013785">
    <property type="entry name" value="Aldolase_TIM"/>
</dbReference>
<dbReference type="CDD" id="cd02932">
    <property type="entry name" value="OYE_YqiM_FMN"/>
    <property type="match status" value="1"/>
</dbReference>
<protein>
    <recommendedName>
        <fullName evidence="6">NADH:flavin oxidoreductase/NADH oxidase N-terminal domain-containing protein</fullName>
    </recommendedName>
</protein>
<dbReference type="EMBL" id="OC868621">
    <property type="protein sequence ID" value="CAD7634138.1"/>
    <property type="molecule type" value="Genomic_DNA"/>
</dbReference>
<dbReference type="InterPro" id="IPR044152">
    <property type="entry name" value="YqjM-like"/>
</dbReference>
<sequence length="382" mass="41750">MSVSKQSLLFSPLTIRGVTLKNRIVVSPMCQYVCKDGIVNDWHLVNYGSFATGGAGLVVVEATGVEPRGRISPGCPGLWNDEQIEPWKRVTSFLKAQGCVAGIQIAHAGRKASTVAPWRGKDSIDDKDGGWPTVGPSAIAFGDGVTKVPKAATIEDIEEIKRSFVSACERAVKAGFEVIEFHFAHGYLVSTFLSPVTNKRTDKYGGSLENRMRLGLEIAENVRKALPQNIVIGARVSVTDYAENGWDISQTVEFAKQLKKLGLDFVDCSSGGIISNVDYHPLNTNEVQLKGATKVQKEAGIATAAVGKITDPLFAEKILQENAATLIFIGRAFLNNPHWPYLAADVLANDKTFKYPNSYEWCIGWKGFAKWRKDILKDSNNN</sequence>
<name>A0A7R9L2W6_9ACAR</name>
<dbReference type="AlphaFoldDB" id="A0A7R9L2W6"/>
<evidence type="ECO:0000256" key="1">
    <source>
        <dbReference type="ARBA" id="ARBA00001917"/>
    </source>
</evidence>
<evidence type="ECO:0000256" key="5">
    <source>
        <dbReference type="ARBA" id="ARBA00023002"/>
    </source>
</evidence>
<evidence type="ECO:0000313" key="7">
    <source>
        <dbReference type="EMBL" id="CAD7634138.1"/>
    </source>
</evidence>
<dbReference type="SUPFAM" id="SSF51395">
    <property type="entry name" value="FMN-linked oxidoreductases"/>
    <property type="match status" value="1"/>
</dbReference>
<comment type="cofactor">
    <cofactor evidence="1">
        <name>FMN</name>
        <dbReference type="ChEBI" id="CHEBI:58210"/>
    </cofactor>
</comment>
<dbReference type="PANTHER" id="PTHR43303">
    <property type="entry name" value="NADPH DEHYDROGENASE C23G7.10C-RELATED"/>
    <property type="match status" value="1"/>
</dbReference>